<accession>A0A538SVT4</accession>
<dbReference type="InterPro" id="IPR017850">
    <property type="entry name" value="Alkaline_phosphatase_core_sf"/>
</dbReference>
<evidence type="ECO:0000313" key="2">
    <source>
        <dbReference type="EMBL" id="TMQ55384.1"/>
    </source>
</evidence>
<dbReference type="SUPFAM" id="SSF53649">
    <property type="entry name" value="Alkaline phosphatase-like"/>
    <property type="match status" value="1"/>
</dbReference>
<dbReference type="InterPro" id="IPR007312">
    <property type="entry name" value="Phosphoesterase"/>
</dbReference>
<evidence type="ECO:0000313" key="3">
    <source>
        <dbReference type="Proteomes" id="UP000317716"/>
    </source>
</evidence>
<proteinExistence type="predicted"/>
<comment type="caution">
    <text evidence="2">The sequence shown here is derived from an EMBL/GenBank/DDBJ whole genome shotgun (WGS) entry which is preliminary data.</text>
</comment>
<sequence length="427" mass="45674">MFVFDLDDIPATCHNRVAFGRPSGAPAPGSASHRDIARWPTDMDHPRSFCVGLATLAALLGLPRVAAPASPVPPMNHVVVVVMENHSYDQTRVTPYVANLIAQSASFSNAWAITHPSQPNYLALWAGSTLGVNDDNCPAGGSPFQVENFGHACEAAGLTWKAYSENLPEAGSPICTTPDGLYARKHDPWTQFGNLNHLNEVPYTNLAADLAAGALPNLVFVVPNLCDDTHNCAVGVGDTWLSNNLPAMISAVGPRGMVVLTWDESERSGHNHILTVFAGPLVKSGYVATRRIDHYTVARTVCDALGLPSFGSALSDSSVSDVWNDQPVTAVPAGRAPRVRLGDPTPNPFRTETMAVLELPSEMPVRASVLDCSGRRVRLLFAEPRGGTVAVLWDGTQDDGKRAGAGLYFLRVQAGQAVLVRKLTLMR</sequence>
<organism evidence="2 3">
    <name type="scientific">Eiseniibacteriota bacterium</name>
    <dbReference type="NCBI Taxonomy" id="2212470"/>
    <lineage>
        <taxon>Bacteria</taxon>
        <taxon>Candidatus Eiseniibacteriota</taxon>
    </lineage>
</organism>
<dbReference type="GO" id="GO:0009395">
    <property type="term" value="P:phospholipid catabolic process"/>
    <property type="evidence" value="ECO:0007669"/>
    <property type="project" value="TreeGrafter"/>
</dbReference>
<dbReference type="AlphaFoldDB" id="A0A538SVT4"/>
<dbReference type="EMBL" id="VBOS01000218">
    <property type="protein sequence ID" value="TMQ55384.1"/>
    <property type="molecule type" value="Genomic_DNA"/>
</dbReference>
<name>A0A538SVT4_UNCEI</name>
<dbReference type="PANTHER" id="PTHR31956">
    <property type="entry name" value="NON-SPECIFIC PHOSPHOLIPASE C4-RELATED"/>
    <property type="match status" value="1"/>
</dbReference>
<keyword evidence="1" id="KW-0378">Hydrolase</keyword>
<dbReference type="GO" id="GO:0016788">
    <property type="term" value="F:hydrolase activity, acting on ester bonds"/>
    <property type="evidence" value="ECO:0007669"/>
    <property type="project" value="InterPro"/>
</dbReference>
<dbReference type="Gene3D" id="3.40.720.10">
    <property type="entry name" value="Alkaline Phosphatase, subunit A"/>
    <property type="match status" value="1"/>
</dbReference>
<gene>
    <name evidence="2" type="ORF">E6K72_06440</name>
</gene>
<dbReference type="Gene3D" id="2.60.40.4070">
    <property type="match status" value="1"/>
</dbReference>
<reference evidence="2 3" key="1">
    <citation type="journal article" date="2019" name="Nat. Microbiol.">
        <title>Mediterranean grassland soil C-N compound turnover is dependent on rainfall and depth, and is mediated by genomically divergent microorganisms.</title>
        <authorList>
            <person name="Diamond S."/>
            <person name="Andeer P.F."/>
            <person name="Li Z."/>
            <person name="Crits-Christoph A."/>
            <person name="Burstein D."/>
            <person name="Anantharaman K."/>
            <person name="Lane K.R."/>
            <person name="Thomas B.C."/>
            <person name="Pan C."/>
            <person name="Northen T.R."/>
            <person name="Banfield J.F."/>
        </authorList>
    </citation>
    <scope>NUCLEOTIDE SEQUENCE [LARGE SCALE GENOMIC DNA]</scope>
    <source>
        <strain evidence="2">WS_2</strain>
    </source>
</reference>
<protein>
    <recommendedName>
        <fullName evidence="4">T9SS type A sorting domain-containing protein</fullName>
    </recommendedName>
</protein>
<dbReference type="PANTHER" id="PTHR31956:SF8">
    <property type="entry name" value="ACID PHOSPHATASE PHOA (AFU_ORTHOLOGUE AFUA_1G03570)"/>
    <property type="match status" value="1"/>
</dbReference>
<evidence type="ECO:0000256" key="1">
    <source>
        <dbReference type="ARBA" id="ARBA00022801"/>
    </source>
</evidence>
<evidence type="ECO:0008006" key="4">
    <source>
        <dbReference type="Google" id="ProtNLM"/>
    </source>
</evidence>
<dbReference type="Proteomes" id="UP000317716">
    <property type="component" value="Unassembled WGS sequence"/>
</dbReference>
<dbReference type="Pfam" id="PF04185">
    <property type="entry name" value="Phosphoesterase"/>
    <property type="match status" value="1"/>
</dbReference>